<evidence type="ECO:0000256" key="1">
    <source>
        <dbReference type="SAM" id="MobiDB-lite"/>
    </source>
</evidence>
<evidence type="ECO:0000313" key="3">
    <source>
        <dbReference type="Proteomes" id="UP000185766"/>
    </source>
</evidence>
<gene>
    <name evidence="2" type="ORF">SAMN05216214_105178</name>
</gene>
<name>A0A1H7K6W7_9GAMM</name>
<sequence>MLDMRPGCECCDADLPADAGGAYICSFECTFCAHCAEQVLALICPNCGGALLSRPIRPSALLQRHPASSTRIHKPQGCRPEPSSA</sequence>
<proteinExistence type="predicted"/>
<evidence type="ECO:0000313" key="2">
    <source>
        <dbReference type="EMBL" id="SEK82623.1"/>
    </source>
</evidence>
<accession>A0A1H7K6W7</accession>
<dbReference type="InterPro" id="IPR010696">
    <property type="entry name" value="DUF1272"/>
</dbReference>
<keyword evidence="3" id="KW-1185">Reference proteome</keyword>
<reference evidence="2 3" key="1">
    <citation type="submission" date="2016-10" db="EMBL/GenBank/DDBJ databases">
        <authorList>
            <person name="de Groot N.N."/>
        </authorList>
    </citation>
    <scope>NUCLEOTIDE SEQUENCE [LARGE SCALE GENOMIC DNA]</scope>
    <source>
        <strain evidence="2 3">JCM 19513</strain>
    </source>
</reference>
<dbReference type="Proteomes" id="UP000185766">
    <property type="component" value="Unassembled WGS sequence"/>
</dbReference>
<dbReference type="RefSeq" id="WP_074866534.1">
    <property type="nucleotide sequence ID" value="NZ_FOAS01000005.1"/>
</dbReference>
<dbReference type="Pfam" id="PF06906">
    <property type="entry name" value="DUF1272"/>
    <property type="match status" value="1"/>
</dbReference>
<evidence type="ECO:0008006" key="4">
    <source>
        <dbReference type="Google" id="ProtNLM"/>
    </source>
</evidence>
<dbReference type="AlphaFoldDB" id="A0A1H7K6W7"/>
<protein>
    <recommendedName>
        <fullName evidence="4">DUF1272 domain-containing protein</fullName>
    </recommendedName>
</protein>
<dbReference type="EMBL" id="FOAS01000005">
    <property type="protein sequence ID" value="SEK82623.1"/>
    <property type="molecule type" value="Genomic_DNA"/>
</dbReference>
<dbReference type="STRING" id="1429083.GCA_001885685_01247"/>
<organism evidence="2 3">
    <name type="scientific">Atopomonas hussainii</name>
    <dbReference type="NCBI Taxonomy" id="1429083"/>
    <lineage>
        <taxon>Bacteria</taxon>
        <taxon>Pseudomonadati</taxon>
        <taxon>Pseudomonadota</taxon>
        <taxon>Gammaproteobacteria</taxon>
        <taxon>Pseudomonadales</taxon>
        <taxon>Pseudomonadaceae</taxon>
        <taxon>Atopomonas</taxon>
    </lineage>
</organism>
<feature type="region of interest" description="Disordered" evidence="1">
    <location>
        <begin position="63"/>
        <end position="85"/>
    </location>
</feature>